<keyword evidence="3" id="KW-0418">Kinase</keyword>
<feature type="transmembrane region" description="Helical" evidence="1">
    <location>
        <begin position="128"/>
        <end position="147"/>
    </location>
</feature>
<dbReference type="PANTHER" id="PTHR34220:SF7">
    <property type="entry name" value="SENSOR HISTIDINE KINASE YPDA"/>
    <property type="match status" value="1"/>
</dbReference>
<feature type="domain" description="Signal transduction histidine kinase internal region" evidence="2">
    <location>
        <begin position="169"/>
        <end position="247"/>
    </location>
</feature>
<evidence type="ECO:0000313" key="3">
    <source>
        <dbReference type="EMBL" id="MDC8012165.1"/>
    </source>
</evidence>
<dbReference type="RefSeq" id="WP_263543417.1">
    <property type="nucleotide sequence ID" value="NZ_JAOVZO020000003.1"/>
</dbReference>
<dbReference type="GO" id="GO:0000155">
    <property type="term" value="F:phosphorelay sensor kinase activity"/>
    <property type="evidence" value="ECO:0007669"/>
    <property type="project" value="InterPro"/>
</dbReference>
<evidence type="ECO:0000313" key="4">
    <source>
        <dbReference type="Proteomes" id="UP001139971"/>
    </source>
</evidence>
<protein>
    <submittedName>
        <fullName evidence="3">Sensor histidine kinase</fullName>
    </submittedName>
</protein>
<name>A0A9X4BG38_9GAMM</name>
<dbReference type="InterPro" id="IPR010559">
    <property type="entry name" value="Sig_transdc_His_kin_internal"/>
</dbReference>
<sequence>MPRLRKNAAAVAVVTLVWFAYALVNAAQVHGLETANDPNVTYAMCLELLLPGALLYWTPLTLAFLALARRVPLTRETWLSSGLTLAAAVATAVLARAAFSWLAHPLVDGIYAPWHEPLPPPGMLLKQAFFYSHTKILLIVFVCYLFVHLEKTHQNRVRIAELETRLTRARLDALAAQLHPHFLFNALNSIAELIHHDADAADRMLVALGGLLRYSLASPEHEITVAEETALVAQYLAIEKIRLGERLDVAWSIDPTCAQALVPALMLQPLAENAIVHGIARRRAPGTLALTIARAGERLVIEVRNDGRAAQSPPRTGGSGIGLSNTQDRLRCLYGDAWALHFSTGDDERSTVRIELPLRFAPAAREAASVRPIAPVEG</sequence>
<dbReference type="Pfam" id="PF06580">
    <property type="entry name" value="His_kinase"/>
    <property type="match status" value="1"/>
</dbReference>
<keyword evidence="3" id="KW-0808">Transferase</keyword>
<dbReference type="GO" id="GO:0016020">
    <property type="term" value="C:membrane"/>
    <property type="evidence" value="ECO:0007669"/>
    <property type="project" value="InterPro"/>
</dbReference>
<comment type="caution">
    <text evidence="3">The sequence shown here is derived from an EMBL/GenBank/DDBJ whole genome shotgun (WGS) entry which is preliminary data.</text>
</comment>
<evidence type="ECO:0000259" key="2">
    <source>
        <dbReference type="Pfam" id="PF06580"/>
    </source>
</evidence>
<organism evidence="3 4">
    <name type="scientific">Tahibacter soli</name>
    <dbReference type="NCBI Taxonomy" id="2983605"/>
    <lineage>
        <taxon>Bacteria</taxon>
        <taxon>Pseudomonadati</taxon>
        <taxon>Pseudomonadota</taxon>
        <taxon>Gammaproteobacteria</taxon>
        <taxon>Lysobacterales</taxon>
        <taxon>Rhodanobacteraceae</taxon>
        <taxon>Tahibacter</taxon>
    </lineage>
</organism>
<dbReference type="SUPFAM" id="SSF55874">
    <property type="entry name" value="ATPase domain of HSP90 chaperone/DNA topoisomerase II/histidine kinase"/>
    <property type="match status" value="1"/>
</dbReference>
<reference evidence="3" key="1">
    <citation type="submission" date="2023-02" db="EMBL/GenBank/DDBJ databases">
        <title>Tahibacter soli sp. nov. isolated from soil.</title>
        <authorList>
            <person name="Baek J.H."/>
            <person name="Lee J.K."/>
            <person name="Choi D.G."/>
            <person name="Jeon C.O."/>
        </authorList>
    </citation>
    <scope>NUCLEOTIDE SEQUENCE</scope>
    <source>
        <strain evidence="3">BL</strain>
    </source>
</reference>
<keyword evidence="1" id="KW-0472">Membrane</keyword>
<dbReference type="Proteomes" id="UP001139971">
    <property type="component" value="Unassembled WGS sequence"/>
</dbReference>
<gene>
    <name evidence="3" type="ORF">OD750_006350</name>
</gene>
<feature type="transmembrane region" description="Helical" evidence="1">
    <location>
        <begin position="41"/>
        <end position="66"/>
    </location>
</feature>
<dbReference type="Gene3D" id="3.30.565.10">
    <property type="entry name" value="Histidine kinase-like ATPase, C-terminal domain"/>
    <property type="match status" value="1"/>
</dbReference>
<keyword evidence="4" id="KW-1185">Reference proteome</keyword>
<feature type="transmembrane region" description="Helical" evidence="1">
    <location>
        <begin position="78"/>
        <end position="99"/>
    </location>
</feature>
<dbReference type="EMBL" id="JAOVZO020000003">
    <property type="protein sequence ID" value="MDC8012165.1"/>
    <property type="molecule type" value="Genomic_DNA"/>
</dbReference>
<evidence type="ECO:0000256" key="1">
    <source>
        <dbReference type="SAM" id="Phobius"/>
    </source>
</evidence>
<dbReference type="PANTHER" id="PTHR34220">
    <property type="entry name" value="SENSOR HISTIDINE KINASE YPDA"/>
    <property type="match status" value="1"/>
</dbReference>
<keyword evidence="1" id="KW-0812">Transmembrane</keyword>
<keyword evidence="1" id="KW-1133">Transmembrane helix</keyword>
<dbReference type="InterPro" id="IPR050640">
    <property type="entry name" value="Bact_2-comp_sensor_kinase"/>
</dbReference>
<proteinExistence type="predicted"/>
<dbReference type="AlphaFoldDB" id="A0A9X4BG38"/>
<accession>A0A9X4BG38</accession>
<dbReference type="InterPro" id="IPR036890">
    <property type="entry name" value="HATPase_C_sf"/>
</dbReference>